<proteinExistence type="predicted"/>
<keyword evidence="2" id="KW-1185">Reference proteome</keyword>
<gene>
    <name evidence="1" type="ORF">RirG_024700</name>
</gene>
<evidence type="ECO:0000313" key="1">
    <source>
        <dbReference type="EMBL" id="EXX77336.1"/>
    </source>
</evidence>
<dbReference type="AlphaFoldDB" id="A0A015LXB6"/>
<organism evidence="1 2">
    <name type="scientific">Rhizophagus irregularis (strain DAOM 197198w)</name>
    <name type="common">Glomus intraradices</name>
    <dbReference type="NCBI Taxonomy" id="1432141"/>
    <lineage>
        <taxon>Eukaryota</taxon>
        <taxon>Fungi</taxon>
        <taxon>Fungi incertae sedis</taxon>
        <taxon>Mucoromycota</taxon>
        <taxon>Glomeromycotina</taxon>
        <taxon>Glomeromycetes</taxon>
        <taxon>Glomerales</taxon>
        <taxon>Glomeraceae</taxon>
        <taxon>Rhizophagus</taxon>
    </lineage>
</organism>
<protein>
    <submittedName>
        <fullName evidence="1">Uncharacterized protein</fullName>
    </submittedName>
</protein>
<name>A0A015LXB6_RHIIW</name>
<accession>A0A015LXB6</accession>
<reference evidence="1 2" key="1">
    <citation type="submission" date="2014-02" db="EMBL/GenBank/DDBJ databases">
        <title>Single nucleus genome sequencing reveals high similarity among nuclei of an endomycorrhizal fungus.</title>
        <authorList>
            <person name="Lin K."/>
            <person name="Geurts R."/>
            <person name="Zhang Z."/>
            <person name="Limpens E."/>
            <person name="Saunders D.G."/>
            <person name="Mu D."/>
            <person name="Pang E."/>
            <person name="Cao H."/>
            <person name="Cha H."/>
            <person name="Lin T."/>
            <person name="Zhou Q."/>
            <person name="Shang Y."/>
            <person name="Li Y."/>
            <person name="Ivanov S."/>
            <person name="Sharma T."/>
            <person name="Velzen R.V."/>
            <person name="Ruijter N.D."/>
            <person name="Aanen D.K."/>
            <person name="Win J."/>
            <person name="Kamoun S."/>
            <person name="Bisseling T."/>
            <person name="Huang S."/>
        </authorList>
    </citation>
    <scope>NUCLEOTIDE SEQUENCE [LARGE SCALE GENOMIC DNA]</scope>
    <source>
        <strain evidence="2">DAOM197198w</strain>
    </source>
</reference>
<dbReference type="EMBL" id="JEMT01011361">
    <property type="protein sequence ID" value="EXX77336.1"/>
    <property type="molecule type" value="Genomic_DNA"/>
</dbReference>
<dbReference type="Proteomes" id="UP000022910">
    <property type="component" value="Unassembled WGS sequence"/>
</dbReference>
<comment type="caution">
    <text evidence="1">The sequence shown here is derived from an EMBL/GenBank/DDBJ whole genome shotgun (WGS) entry which is preliminary data.</text>
</comment>
<dbReference type="HOGENOM" id="CLU_2741381_0_0_1"/>
<sequence length="71" mass="8323">MSNRRLQQQYNLMRGECNRAIGERNRALGEHNVARNRLVYANNQVLFGIRTLGRLKNQLFQQIAALRIQVQ</sequence>
<evidence type="ECO:0000313" key="2">
    <source>
        <dbReference type="Proteomes" id="UP000022910"/>
    </source>
</evidence>